<organism evidence="5 6">
    <name type="scientific">Stackebrandtia nassauensis (strain DSM 44728 / CIP 108903 / NRRL B-16338 / NBRC 102104 / LLR-40K-21)</name>
    <dbReference type="NCBI Taxonomy" id="446470"/>
    <lineage>
        <taxon>Bacteria</taxon>
        <taxon>Bacillati</taxon>
        <taxon>Actinomycetota</taxon>
        <taxon>Actinomycetes</taxon>
        <taxon>Glycomycetales</taxon>
        <taxon>Glycomycetaceae</taxon>
        <taxon>Stackebrandtia</taxon>
    </lineage>
</organism>
<dbReference type="PANTHER" id="PTHR43320">
    <property type="entry name" value="SUGAR KINASE"/>
    <property type="match status" value="1"/>
</dbReference>
<dbReference type="HOGENOM" id="CLU_027634_6_0_11"/>
<proteinExistence type="inferred from homology"/>
<evidence type="ECO:0000256" key="1">
    <source>
        <dbReference type="ARBA" id="ARBA00010688"/>
    </source>
</evidence>
<dbReference type="InterPro" id="IPR052700">
    <property type="entry name" value="Carb_kinase_PfkB-like"/>
</dbReference>
<name>D3PYV9_STANL</name>
<evidence type="ECO:0000256" key="2">
    <source>
        <dbReference type="ARBA" id="ARBA00022679"/>
    </source>
</evidence>
<keyword evidence="6" id="KW-1185">Reference proteome</keyword>
<dbReference type="EMBL" id="CP001778">
    <property type="protein sequence ID" value="ADD43542.1"/>
    <property type="molecule type" value="Genomic_DNA"/>
</dbReference>
<dbReference type="Pfam" id="PF00294">
    <property type="entry name" value="PfkB"/>
    <property type="match status" value="1"/>
</dbReference>
<dbReference type="CDD" id="cd01166">
    <property type="entry name" value="KdgK"/>
    <property type="match status" value="1"/>
</dbReference>
<evidence type="ECO:0000313" key="6">
    <source>
        <dbReference type="Proteomes" id="UP000000844"/>
    </source>
</evidence>
<dbReference type="PANTHER" id="PTHR43320:SF2">
    <property type="entry name" value="2-DEHYDRO-3-DEOXYGLUCONOKINASE_2-DEHYDRO-3-DEOXYGALACTONOKINASE"/>
    <property type="match status" value="1"/>
</dbReference>
<dbReference type="SUPFAM" id="SSF53613">
    <property type="entry name" value="Ribokinase-like"/>
    <property type="match status" value="1"/>
</dbReference>
<sequence length="314" mass="33391">MNTPRTDFDLIGIGESMALVAPDPPAPLRERPKLRMGVAGAESNVVTYFSLLGAKAAWAGRVGDDPFGELVCRQLAAVGADTSFIEVDPALPTGVYFKDPDKMNTRVYYYRKGSAATGMGRKLVDSLPRAKIVHLTGITAALSDSCLDLMVHALIERPWPGALMSFDVNYRPKLWPVETASSVIRTLASASDLVFVGLDEAETLWGITRPEDVRYHLTGPKTLVVKNGEIGATIFEGTADGIFMESPIVKVVEPVGAGDAFAAGYLFAVLKGAVPRARLRMGHLIAGGALRVSGDIGPLPGQAWITAALNDGTP</sequence>
<dbReference type="InterPro" id="IPR011611">
    <property type="entry name" value="PfkB_dom"/>
</dbReference>
<reference evidence="5 6" key="1">
    <citation type="journal article" date="2009" name="Stand. Genomic Sci.">
        <title>Complete genome sequence of Stackebrandtia nassauensis type strain (LLR-40K-21).</title>
        <authorList>
            <person name="Munk C."/>
            <person name="Lapidus A."/>
            <person name="Copeland A."/>
            <person name="Jando M."/>
            <person name="Mayilraj S."/>
            <person name="Glavina Del Rio T."/>
            <person name="Nolan M."/>
            <person name="Chen F."/>
            <person name="Lucas S."/>
            <person name="Tice H."/>
            <person name="Cheng J.F."/>
            <person name="Han C."/>
            <person name="Detter J.C."/>
            <person name="Bruce D."/>
            <person name="Goodwin L."/>
            <person name="Chain P."/>
            <person name="Pitluck S."/>
            <person name="Goker M."/>
            <person name="Ovchinikova G."/>
            <person name="Pati A."/>
            <person name="Ivanova N."/>
            <person name="Mavromatis K."/>
            <person name="Chen A."/>
            <person name="Palaniappan K."/>
            <person name="Land M."/>
            <person name="Hauser L."/>
            <person name="Chang Y.J."/>
            <person name="Jeffries C.D."/>
            <person name="Bristow J."/>
            <person name="Eisen J.A."/>
            <person name="Markowitz V."/>
            <person name="Hugenholtz P."/>
            <person name="Kyrpides N.C."/>
            <person name="Klenk H.P."/>
        </authorList>
    </citation>
    <scope>NUCLEOTIDE SEQUENCE [LARGE SCALE GENOMIC DNA]</scope>
    <source>
        <strain evidence="6">DSM 44728 / CIP 108903 / NRRL B-16338 / NBRC 102104 / LLR-40K-21</strain>
    </source>
</reference>
<gene>
    <name evidence="5" type="ordered locus">Snas_3887</name>
</gene>
<keyword evidence="3" id="KW-0418">Kinase</keyword>
<evidence type="ECO:0000259" key="4">
    <source>
        <dbReference type="Pfam" id="PF00294"/>
    </source>
</evidence>
<dbReference type="Gene3D" id="3.40.1190.20">
    <property type="match status" value="1"/>
</dbReference>
<dbReference type="KEGG" id="sna:Snas_3887"/>
<dbReference type="InterPro" id="IPR029056">
    <property type="entry name" value="Ribokinase-like"/>
</dbReference>
<dbReference type="Proteomes" id="UP000000844">
    <property type="component" value="Chromosome"/>
</dbReference>
<dbReference type="RefSeq" id="WP_013019113.1">
    <property type="nucleotide sequence ID" value="NC_013947.1"/>
</dbReference>
<evidence type="ECO:0000313" key="5">
    <source>
        <dbReference type="EMBL" id="ADD43542.1"/>
    </source>
</evidence>
<comment type="similarity">
    <text evidence="1">Belongs to the carbohydrate kinase PfkB family.</text>
</comment>
<accession>D3PYV9</accession>
<dbReference type="eggNOG" id="COG0524">
    <property type="taxonomic scope" value="Bacteria"/>
</dbReference>
<dbReference type="GO" id="GO:0016301">
    <property type="term" value="F:kinase activity"/>
    <property type="evidence" value="ECO:0007669"/>
    <property type="project" value="UniProtKB-KW"/>
</dbReference>
<dbReference type="STRING" id="446470.Snas_3887"/>
<dbReference type="AlphaFoldDB" id="D3PYV9"/>
<protein>
    <submittedName>
        <fullName evidence="5">PfkB domain protein</fullName>
    </submittedName>
</protein>
<feature type="domain" description="Carbohydrate kinase PfkB" evidence="4">
    <location>
        <begin position="27"/>
        <end position="300"/>
    </location>
</feature>
<evidence type="ECO:0000256" key="3">
    <source>
        <dbReference type="ARBA" id="ARBA00022777"/>
    </source>
</evidence>
<keyword evidence="2" id="KW-0808">Transferase</keyword>